<dbReference type="AlphaFoldDB" id="A0A4U6X1Z4"/>
<protein>
    <submittedName>
        <fullName evidence="1">Glyoxylase B2</fullName>
    </submittedName>
</protein>
<dbReference type="GO" id="GO:0070813">
    <property type="term" value="P:hydrogen sulfide metabolic process"/>
    <property type="evidence" value="ECO:0007669"/>
    <property type="project" value="TreeGrafter"/>
</dbReference>
<evidence type="ECO:0000313" key="2">
    <source>
        <dbReference type="Proteomes" id="UP000310108"/>
    </source>
</evidence>
<dbReference type="SUPFAM" id="SSF56281">
    <property type="entry name" value="Metallo-hydrolase/oxidoreductase"/>
    <property type="match status" value="1"/>
</dbReference>
<dbReference type="GO" id="GO:0006749">
    <property type="term" value="P:glutathione metabolic process"/>
    <property type="evidence" value="ECO:0007669"/>
    <property type="project" value="TreeGrafter"/>
</dbReference>
<dbReference type="EMBL" id="PJEX01000604">
    <property type="protein sequence ID" value="TKW49165.1"/>
    <property type="molecule type" value="Genomic_DNA"/>
</dbReference>
<dbReference type="InterPro" id="IPR051682">
    <property type="entry name" value="Mito_Persulfide_Diox"/>
</dbReference>
<dbReference type="Gene3D" id="3.60.15.10">
    <property type="entry name" value="Ribonuclease Z/Hydroxyacylglutathione hydrolase-like"/>
    <property type="match status" value="2"/>
</dbReference>
<dbReference type="OrthoDB" id="449487at2759"/>
<sequence length="193" mass="21518">MLDSVLDFDPAASAIPKQTGDDLLEVIWKMGYRVVSILETHVHADHLTAAKYLQSRLREAQAGATLDICIGGRIKLLFICRRATLLAIWANVFAGDSLFDHDDRTGHNYPPAGRGPVAATDIARQKTENKHLAQSATEDDFVKWREGRGSGLGEPRFMHWALQFNIRAGNMLGLNKNRHRLLHVPVRISGATW</sequence>
<reference evidence="1 2" key="1">
    <citation type="journal article" date="2019" name="PLoS ONE">
        <title>Comparative genome analysis indicates high evolutionary potential of pathogenicity genes in Colletotrichum tanaceti.</title>
        <authorList>
            <person name="Lelwala R.V."/>
            <person name="Korhonen P.K."/>
            <person name="Young N.D."/>
            <person name="Scott J.B."/>
            <person name="Ades P.A."/>
            <person name="Gasser R.B."/>
            <person name="Taylor P.W.J."/>
        </authorList>
    </citation>
    <scope>NUCLEOTIDE SEQUENCE [LARGE SCALE GENOMIC DNA]</scope>
    <source>
        <strain evidence="1">BRIP57314</strain>
    </source>
</reference>
<dbReference type="InterPro" id="IPR036866">
    <property type="entry name" value="RibonucZ/Hydroxyglut_hydro"/>
</dbReference>
<dbReference type="Proteomes" id="UP000310108">
    <property type="component" value="Unassembled WGS sequence"/>
</dbReference>
<organism evidence="1 2">
    <name type="scientific">Colletotrichum tanaceti</name>
    <dbReference type="NCBI Taxonomy" id="1306861"/>
    <lineage>
        <taxon>Eukaryota</taxon>
        <taxon>Fungi</taxon>
        <taxon>Dikarya</taxon>
        <taxon>Ascomycota</taxon>
        <taxon>Pezizomycotina</taxon>
        <taxon>Sordariomycetes</taxon>
        <taxon>Hypocreomycetidae</taxon>
        <taxon>Glomerellales</taxon>
        <taxon>Glomerellaceae</taxon>
        <taxon>Colletotrichum</taxon>
        <taxon>Colletotrichum destructivum species complex</taxon>
    </lineage>
</organism>
<dbReference type="PANTHER" id="PTHR43084:SF1">
    <property type="entry name" value="PERSULFIDE DIOXYGENASE ETHE1, MITOCHONDRIAL"/>
    <property type="match status" value="1"/>
</dbReference>
<keyword evidence="2" id="KW-1185">Reference proteome</keyword>
<comment type="caution">
    <text evidence="1">The sequence shown here is derived from an EMBL/GenBank/DDBJ whole genome shotgun (WGS) entry which is preliminary data.</text>
</comment>
<dbReference type="STRING" id="1306861.A0A4U6X1Z4"/>
<name>A0A4U6X1Z4_9PEZI</name>
<gene>
    <name evidence="1" type="primary">gloB2</name>
    <name evidence="1" type="ORF">CTA1_6251</name>
</gene>
<proteinExistence type="predicted"/>
<evidence type="ECO:0000313" key="1">
    <source>
        <dbReference type="EMBL" id="TKW49165.1"/>
    </source>
</evidence>
<accession>A0A4U6X1Z4</accession>
<dbReference type="GO" id="GO:0050313">
    <property type="term" value="F:sulfur dioxygenase activity"/>
    <property type="evidence" value="ECO:0007669"/>
    <property type="project" value="TreeGrafter"/>
</dbReference>
<dbReference type="PANTHER" id="PTHR43084">
    <property type="entry name" value="PERSULFIDE DIOXYGENASE ETHE1"/>
    <property type="match status" value="1"/>
</dbReference>